<reference evidence="1" key="1">
    <citation type="submission" date="2014-11" db="EMBL/GenBank/DDBJ databases">
        <authorList>
            <person name="Amaro Gonzalez C."/>
        </authorList>
    </citation>
    <scope>NUCLEOTIDE SEQUENCE</scope>
</reference>
<dbReference type="EMBL" id="GBXM01100284">
    <property type="protein sequence ID" value="JAH08293.1"/>
    <property type="molecule type" value="Transcribed_RNA"/>
</dbReference>
<name>A0A0E9PWR7_ANGAN</name>
<organism evidence="1">
    <name type="scientific">Anguilla anguilla</name>
    <name type="common">European freshwater eel</name>
    <name type="synonym">Muraena anguilla</name>
    <dbReference type="NCBI Taxonomy" id="7936"/>
    <lineage>
        <taxon>Eukaryota</taxon>
        <taxon>Metazoa</taxon>
        <taxon>Chordata</taxon>
        <taxon>Craniata</taxon>
        <taxon>Vertebrata</taxon>
        <taxon>Euteleostomi</taxon>
        <taxon>Actinopterygii</taxon>
        <taxon>Neopterygii</taxon>
        <taxon>Teleostei</taxon>
        <taxon>Anguilliformes</taxon>
        <taxon>Anguillidae</taxon>
        <taxon>Anguilla</taxon>
    </lineage>
</organism>
<dbReference type="AlphaFoldDB" id="A0A0E9PWR7"/>
<reference evidence="1" key="2">
    <citation type="journal article" date="2015" name="Fish Shellfish Immunol.">
        <title>Early steps in the European eel (Anguilla anguilla)-Vibrio vulnificus interaction in the gills: Role of the RtxA13 toxin.</title>
        <authorList>
            <person name="Callol A."/>
            <person name="Pajuelo D."/>
            <person name="Ebbesson L."/>
            <person name="Teles M."/>
            <person name="MacKenzie S."/>
            <person name="Amaro C."/>
        </authorList>
    </citation>
    <scope>NUCLEOTIDE SEQUENCE</scope>
</reference>
<proteinExistence type="predicted"/>
<evidence type="ECO:0000313" key="1">
    <source>
        <dbReference type="EMBL" id="JAH08293.1"/>
    </source>
</evidence>
<protein>
    <submittedName>
        <fullName evidence="1">Uncharacterized protein</fullName>
    </submittedName>
</protein>
<sequence>MTMSNGNDIGCWNCAASCWNCPTGL</sequence>
<accession>A0A0E9PWR7</accession>